<keyword evidence="3" id="KW-1185">Reference proteome</keyword>
<evidence type="ECO:0000256" key="1">
    <source>
        <dbReference type="SAM" id="MobiDB-lite"/>
    </source>
</evidence>
<gene>
    <name evidence="2" type="primary">AVEN_260738_1</name>
    <name evidence="2" type="ORF">NPIL_338041</name>
</gene>
<sequence length="292" mass="32863">MSGKRKKIKSKRSKSAKGRLSSSPSRSVLKNASNDSSRHLYSSKFTQSSDKSSSGFSFGDEETNKSPLRRAVTARSRRKVYKTKLELRKTMSTSEAKTTQESQMASHQSSKSQKSRPKTAIGGRRSKSPIKMAGAKDWLESIKMDEIESPTRSVKSYASFKISCGISEDDESLDSSSGSSLSSSAKDLSEEARRWPVRKTQSARNHRRALSAKKLKPVTCIGPTITHSLDKDKDFLESILKNKGLKSAKTSYTKKALRIARDLHKFVAERGDYWKNREQFIRYTEQEDIFIK</sequence>
<feature type="region of interest" description="Disordered" evidence="1">
    <location>
        <begin position="168"/>
        <end position="209"/>
    </location>
</feature>
<dbReference type="EMBL" id="BMAW01120975">
    <property type="protein sequence ID" value="GFT91889.1"/>
    <property type="molecule type" value="Genomic_DNA"/>
</dbReference>
<reference evidence="2" key="1">
    <citation type="submission" date="2020-08" db="EMBL/GenBank/DDBJ databases">
        <title>Multicomponent nature underlies the extraordinary mechanical properties of spider dragline silk.</title>
        <authorList>
            <person name="Kono N."/>
            <person name="Nakamura H."/>
            <person name="Mori M."/>
            <person name="Yoshida Y."/>
            <person name="Ohtoshi R."/>
            <person name="Malay A.D."/>
            <person name="Moran D.A.P."/>
            <person name="Tomita M."/>
            <person name="Numata K."/>
            <person name="Arakawa K."/>
        </authorList>
    </citation>
    <scope>NUCLEOTIDE SEQUENCE</scope>
</reference>
<feature type="compositionally biased region" description="Low complexity" evidence="1">
    <location>
        <begin position="42"/>
        <end position="58"/>
    </location>
</feature>
<organism evidence="2 3">
    <name type="scientific">Nephila pilipes</name>
    <name type="common">Giant wood spider</name>
    <name type="synonym">Nephila maculata</name>
    <dbReference type="NCBI Taxonomy" id="299642"/>
    <lineage>
        <taxon>Eukaryota</taxon>
        <taxon>Metazoa</taxon>
        <taxon>Ecdysozoa</taxon>
        <taxon>Arthropoda</taxon>
        <taxon>Chelicerata</taxon>
        <taxon>Arachnida</taxon>
        <taxon>Araneae</taxon>
        <taxon>Araneomorphae</taxon>
        <taxon>Entelegynae</taxon>
        <taxon>Araneoidea</taxon>
        <taxon>Nephilidae</taxon>
        <taxon>Nephila</taxon>
    </lineage>
</organism>
<dbReference type="AlphaFoldDB" id="A0A8X6PYH0"/>
<dbReference type="Proteomes" id="UP000887013">
    <property type="component" value="Unassembled WGS sequence"/>
</dbReference>
<feature type="region of interest" description="Disordered" evidence="1">
    <location>
        <begin position="1"/>
        <end position="134"/>
    </location>
</feature>
<name>A0A8X6PYH0_NEPPI</name>
<feature type="compositionally biased region" description="Low complexity" evidence="1">
    <location>
        <begin position="18"/>
        <end position="27"/>
    </location>
</feature>
<feature type="compositionally biased region" description="Low complexity" evidence="1">
    <location>
        <begin position="174"/>
        <end position="186"/>
    </location>
</feature>
<accession>A0A8X6PYH0</accession>
<protein>
    <submittedName>
        <fullName evidence="2">Uncharacterized protein</fullName>
    </submittedName>
</protein>
<evidence type="ECO:0000313" key="3">
    <source>
        <dbReference type="Proteomes" id="UP000887013"/>
    </source>
</evidence>
<evidence type="ECO:0000313" key="2">
    <source>
        <dbReference type="EMBL" id="GFT91889.1"/>
    </source>
</evidence>
<feature type="compositionally biased region" description="Polar residues" evidence="1">
    <location>
        <begin position="90"/>
        <end position="112"/>
    </location>
</feature>
<proteinExistence type="predicted"/>
<feature type="compositionally biased region" description="Basic residues" evidence="1">
    <location>
        <begin position="1"/>
        <end position="17"/>
    </location>
</feature>
<dbReference type="OrthoDB" id="6435160at2759"/>
<comment type="caution">
    <text evidence="2">The sequence shown here is derived from an EMBL/GenBank/DDBJ whole genome shotgun (WGS) entry which is preliminary data.</text>
</comment>